<accession>K8EIJ0</accession>
<dbReference type="OrthoDB" id="285729at2759"/>
<evidence type="ECO:0000256" key="1">
    <source>
        <dbReference type="ARBA" id="ARBA00004604"/>
    </source>
</evidence>
<protein>
    <recommendedName>
        <fullName evidence="3">Nucleolar protein 16</fullName>
    </recommendedName>
</protein>
<organism evidence="6 7">
    <name type="scientific">Bathycoccus prasinos</name>
    <dbReference type="NCBI Taxonomy" id="41875"/>
    <lineage>
        <taxon>Eukaryota</taxon>
        <taxon>Viridiplantae</taxon>
        <taxon>Chlorophyta</taxon>
        <taxon>Mamiellophyceae</taxon>
        <taxon>Mamiellales</taxon>
        <taxon>Bathycoccaceae</taxon>
        <taxon>Bathycoccus</taxon>
    </lineage>
</organism>
<gene>
    <name evidence="6" type="ORF">Bathy08g03840</name>
</gene>
<feature type="compositionally biased region" description="Basic residues" evidence="5">
    <location>
        <begin position="1"/>
        <end position="13"/>
    </location>
</feature>
<dbReference type="EMBL" id="FO082271">
    <property type="protein sequence ID" value="CCO17824.1"/>
    <property type="molecule type" value="Genomic_DNA"/>
</dbReference>
<comment type="subcellular location">
    <subcellularLocation>
        <location evidence="1">Nucleus</location>
        <location evidence="1">Nucleolus</location>
    </subcellularLocation>
</comment>
<feature type="region of interest" description="Disordered" evidence="5">
    <location>
        <begin position="1"/>
        <end position="57"/>
    </location>
</feature>
<dbReference type="eggNOG" id="KOG4771">
    <property type="taxonomic scope" value="Eukaryota"/>
</dbReference>
<evidence type="ECO:0000256" key="4">
    <source>
        <dbReference type="ARBA" id="ARBA00023242"/>
    </source>
</evidence>
<dbReference type="PANTHER" id="PTHR13243">
    <property type="entry name" value="HSPC111 PROTEIN-RELATED"/>
    <property type="match status" value="1"/>
</dbReference>
<name>K8EIJ0_9CHLO</name>
<dbReference type="GO" id="GO:0005730">
    <property type="term" value="C:nucleolus"/>
    <property type="evidence" value="ECO:0007669"/>
    <property type="project" value="UniProtKB-SubCell"/>
</dbReference>
<sequence>MGSSRRRKKKHKSSSSSVKVGKLSQTRQFVAVKSVKLPSSGAEHAKESEENETSWNKETSCVNNYSRNGLVSNANRFYYVGGRNALADNVKNVDDDENANARKRKAADKTLTENADRDELRKAVGERSSSGIAKPKRLTPRQKRICELLMSKHGKDVEKMFRDIKANALQKTRGELKRMLESYEHYEDENGGDRIRVDFRAPKKRLSIKRAF</sequence>
<reference evidence="6 7" key="1">
    <citation type="submission" date="2011-10" db="EMBL/GenBank/DDBJ databases">
        <authorList>
            <person name="Genoscope - CEA"/>
        </authorList>
    </citation>
    <scope>NUCLEOTIDE SEQUENCE [LARGE SCALE GENOMIC DNA]</scope>
    <source>
        <strain evidence="6 7">RCC 1105</strain>
    </source>
</reference>
<feature type="region of interest" description="Disordered" evidence="5">
    <location>
        <begin position="97"/>
        <end position="116"/>
    </location>
</feature>
<evidence type="ECO:0000313" key="6">
    <source>
        <dbReference type="EMBL" id="CCO17824.1"/>
    </source>
</evidence>
<evidence type="ECO:0000256" key="3">
    <source>
        <dbReference type="ARBA" id="ARBA00015522"/>
    </source>
</evidence>
<dbReference type="Proteomes" id="UP000198341">
    <property type="component" value="Chromosome 8"/>
</dbReference>
<comment type="similarity">
    <text evidence="2">Belongs to the NOP16 family.</text>
</comment>
<dbReference type="GeneID" id="19014363"/>
<dbReference type="AlphaFoldDB" id="K8EIJ0"/>
<evidence type="ECO:0000256" key="2">
    <source>
        <dbReference type="ARBA" id="ARBA00008479"/>
    </source>
</evidence>
<evidence type="ECO:0000313" key="7">
    <source>
        <dbReference type="Proteomes" id="UP000198341"/>
    </source>
</evidence>
<feature type="compositionally biased region" description="Basic and acidic residues" evidence="5">
    <location>
        <begin position="107"/>
        <end position="116"/>
    </location>
</feature>
<dbReference type="RefSeq" id="XP_007511703.1">
    <property type="nucleotide sequence ID" value="XM_007511641.1"/>
</dbReference>
<dbReference type="GO" id="GO:0042273">
    <property type="term" value="P:ribosomal large subunit biogenesis"/>
    <property type="evidence" value="ECO:0007669"/>
    <property type="project" value="TreeGrafter"/>
</dbReference>
<keyword evidence="7" id="KW-1185">Reference proteome</keyword>
<dbReference type="KEGG" id="bpg:Bathy08g03840"/>
<proteinExistence type="inferred from homology"/>
<dbReference type="Pfam" id="PF09420">
    <property type="entry name" value="Nop16"/>
    <property type="match status" value="1"/>
</dbReference>
<dbReference type="STRING" id="41875.K8EIJ0"/>
<keyword evidence="4" id="KW-0539">Nucleus</keyword>
<dbReference type="InterPro" id="IPR019002">
    <property type="entry name" value="Ribosome_biogenesis_Nop16"/>
</dbReference>
<evidence type="ECO:0000256" key="5">
    <source>
        <dbReference type="SAM" id="MobiDB-lite"/>
    </source>
</evidence>
<dbReference type="PANTHER" id="PTHR13243:SF1">
    <property type="entry name" value="NUCLEOLAR PROTEIN 16"/>
    <property type="match status" value="1"/>
</dbReference>